<evidence type="ECO:0008006" key="7">
    <source>
        <dbReference type="Google" id="ProtNLM"/>
    </source>
</evidence>
<dbReference type="GeneID" id="89971349"/>
<feature type="compositionally biased region" description="Basic and acidic residues" evidence="4">
    <location>
        <begin position="541"/>
        <end position="552"/>
    </location>
</feature>
<evidence type="ECO:0000256" key="4">
    <source>
        <dbReference type="SAM" id="MobiDB-lite"/>
    </source>
</evidence>
<proteinExistence type="predicted"/>
<evidence type="ECO:0000313" key="5">
    <source>
        <dbReference type="EMBL" id="KAK5051503.1"/>
    </source>
</evidence>
<dbReference type="PANTHER" id="PTHR47840">
    <property type="entry name" value="ZN(II)2CYS6 TRANSCRIPTION FACTOR (EUROFUNG)-RELATED"/>
    <property type="match status" value="1"/>
</dbReference>
<protein>
    <recommendedName>
        <fullName evidence="7">Transcription factor domain-containing protein</fullName>
    </recommendedName>
</protein>
<name>A0AAV9N8B3_9EURO</name>
<dbReference type="AlphaFoldDB" id="A0AAV9N8B3"/>
<dbReference type="RefSeq" id="XP_064705730.1">
    <property type="nucleotide sequence ID" value="XM_064846750.1"/>
</dbReference>
<reference evidence="5 6" key="1">
    <citation type="submission" date="2023-08" db="EMBL/GenBank/DDBJ databases">
        <title>Black Yeasts Isolated from many extreme environments.</title>
        <authorList>
            <person name="Coleine C."/>
            <person name="Stajich J.E."/>
            <person name="Selbmann L."/>
        </authorList>
    </citation>
    <scope>NUCLEOTIDE SEQUENCE [LARGE SCALE GENOMIC DNA]</scope>
    <source>
        <strain evidence="5 6">CCFEE 5792</strain>
    </source>
</reference>
<feature type="region of interest" description="Disordered" evidence="4">
    <location>
        <begin position="541"/>
        <end position="562"/>
    </location>
</feature>
<evidence type="ECO:0000256" key="1">
    <source>
        <dbReference type="ARBA" id="ARBA00023015"/>
    </source>
</evidence>
<keyword evidence="1" id="KW-0805">Transcription regulation</keyword>
<gene>
    <name evidence="5" type="ORF">LTR84_003155</name>
</gene>
<evidence type="ECO:0000256" key="2">
    <source>
        <dbReference type="ARBA" id="ARBA00023163"/>
    </source>
</evidence>
<evidence type="ECO:0000256" key="3">
    <source>
        <dbReference type="ARBA" id="ARBA00023242"/>
    </source>
</evidence>
<comment type="caution">
    <text evidence="5">The sequence shown here is derived from an EMBL/GenBank/DDBJ whole genome shotgun (WGS) entry which is preliminary data.</text>
</comment>
<organism evidence="5 6">
    <name type="scientific">Exophiala bonariae</name>
    <dbReference type="NCBI Taxonomy" id="1690606"/>
    <lineage>
        <taxon>Eukaryota</taxon>
        <taxon>Fungi</taxon>
        <taxon>Dikarya</taxon>
        <taxon>Ascomycota</taxon>
        <taxon>Pezizomycotina</taxon>
        <taxon>Eurotiomycetes</taxon>
        <taxon>Chaetothyriomycetidae</taxon>
        <taxon>Chaetothyriales</taxon>
        <taxon>Herpotrichiellaceae</taxon>
        <taxon>Exophiala</taxon>
    </lineage>
</organism>
<keyword evidence="2" id="KW-0804">Transcription</keyword>
<dbReference type="Proteomes" id="UP001358417">
    <property type="component" value="Unassembled WGS sequence"/>
</dbReference>
<dbReference type="PANTHER" id="PTHR47840:SF1">
    <property type="entry name" value="ZN(II)2CYS6 TRANSCRIPTION FACTOR (EUROFUNG)"/>
    <property type="match status" value="1"/>
</dbReference>
<accession>A0AAV9N8B3</accession>
<sequence length="668" mass="74446">MAERTCDQSDLIAANLSAQGMGNPRSSDHATDAELPASIRSTIHDLDMETQALGHFDEISRVLLKLWPSQNDLEIALSIPVDISMFSHGIICVPYAKFIAEKLSSPHNVLQLPPQGSHPIIIARRLLMLATFFLSVPPRYSSELAKMTCDPQSLMSRIVDIVHGMVTSNDELVNSLEGIECLMIESMFRNNAGSLRRAWLTNRRAISIAQLMGLDKPGTATVSSMIVEESTRARVDLDVMWFRLVCSDGYLSLILGMTRSAYSDHSTYDSTILRKRTPLEQFERVETAIGGFIMWFNQFSWLDFMMTSDHDRSLRQASEMMPAKWWLMGPDISVLMGNDEDALEESVRLTCHFTHYHLLLQLHLPYLLRSPSGGQDYTYSKLTAAHASRTILTQYLHFRNTVATVTYCRGIDFIVFIASTTLCVAHIEARRQQKFEAADFFLPLGTIMHQRQSDRGLLESALQMIQTIALENNDAIASKIKKILEPLLDIELESFKGKRYLIHATRHGSSRKPDSEVDNDQEVRDGLLIDIPQYGSIRFEPERVRQGDDREASLSGEELAPGSHFDDSAAGGVIVCGHAFPPFDSGNANAGEASSRSFNWEDALKHNNPSFGTASGAPLEEVGVAYVEDFLDTNSGTTTDEWSLQNVDAALFSGLIRGCVAPTLESWK</sequence>
<keyword evidence="6" id="KW-1185">Reference proteome</keyword>
<evidence type="ECO:0000313" key="6">
    <source>
        <dbReference type="Proteomes" id="UP001358417"/>
    </source>
</evidence>
<dbReference type="CDD" id="cd12148">
    <property type="entry name" value="fungal_TF_MHR"/>
    <property type="match status" value="1"/>
</dbReference>
<dbReference type="EMBL" id="JAVRRD010000015">
    <property type="protein sequence ID" value="KAK5051503.1"/>
    <property type="molecule type" value="Genomic_DNA"/>
</dbReference>
<keyword evidence="3" id="KW-0539">Nucleus</keyword>